<name>A0A5C5YXB7_9BACT</name>
<dbReference type="AlphaFoldDB" id="A0A5C5YXB7"/>
<feature type="transmembrane region" description="Helical" evidence="1">
    <location>
        <begin position="29"/>
        <end position="49"/>
    </location>
</feature>
<protein>
    <submittedName>
        <fullName evidence="2">Uncharacterized protein</fullName>
    </submittedName>
</protein>
<dbReference type="Proteomes" id="UP000315010">
    <property type="component" value="Unassembled WGS sequence"/>
</dbReference>
<reference evidence="2 3" key="1">
    <citation type="submission" date="2019-02" db="EMBL/GenBank/DDBJ databases">
        <title>Deep-cultivation of Planctomycetes and their phenomic and genomic characterization uncovers novel biology.</title>
        <authorList>
            <person name="Wiegand S."/>
            <person name="Jogler M."/>
            <person name="Boedeker C."/>
            <person name="Pinto D."/>
            <person name="Vollmers J."/>
            <person name="Rivas-Marin E."/>
            <person name="Kohn T."/>
            <person name="Peeters S.H."/>
            <person name="Heuer A."/>
            <person name="Rast P."/>
            <person name="Oberbeckmann S."/>
            <person name="Bunk B."/>
            <person name="Jeske O."/>
            <person name="Meyerdierks A."/>
            <person name="Storesund J.E."/>
            <person name="Kallscheuer N."/>
            <person name="Luecker S."/>
            <person name="Lage O.M."/>
            <person name="Pohl T."/>
            <person name="Merkel B.J."/>
            <person name="Hornburger P."/>
            <person name="Mueller R.-W."/>
            <person name="Bruemmer F."/>
            <person name="Labrenz M."/>
            <person name="Spormann A.M."/>
            <person name="Op Den Camp H."/>
            <person name="Overmann J."/>
            <person name="Amann R."/>
            <person name="Jetten M.S.M."/>
            <person name="Mascher T."/>
            <person name="Medema M.H."/>
            <person name="Devos D.P."/>
            <person name="Kaster A.-K."/>
            <person name="Ovreas L."/>
            <person name="Rohde M."/>
            <person name="Galperin M.Y."/>
            <person name="Jogler C."/>
        </authorList>
    </citation>
    <scope>NUCLEOTIDE SEQUENCE [LARGE SCALE GENOMIC DNA]</scope>
    <source>
        <strain evidence="2 3">CA13</strain>
    </source>
</reference>
<feature type="transmembrane region" description="Helical" evidence="1">
    <location>
        <begin position="79"/>
        <end position="100"/>
    </location>
</feature>
<keyword evidence="1" id="KW-0472">Membrane</keyword>
<keyword evidence="1" id="KW-1133">Transmembrane helix</keyword>
<evidence type="ECO:0000313" key="3">
    <source>
        <dbReference type="Proteomes" id="UP000315010"/>
    </source>
</evidence>
<keyword evidence="3" id="KW-1185">Reference proteome</keyword>
<comment type="caution">
    <text evidence="2">The sequence shown here is derived from an EMBL/GenBank/DDBJ whole genome shotgun (WGS) entry which is preliminary data.</text>
</comment>
<gene>
    <name evidence="2" type="ORF">CA13_10800</name>
</gene>
<sequence length="143" mass="15546">MSSAKLQSGFPLDDPFNVDPGPRLWRYPCGFVFGLASAGVLIVCTIPFVDGLLMDHMEYGPNNQLQDAPAIFGLTIPELLVRTWGGLLIGLPVAGIVAQYKPLFAALDSWQALFVGIVCVMTSLALATYLVASNVYNWAFLYM</sequence>
<keyword evidence="1" id="KW-0812">Transmembrane</keyword>
<evidence type="ECO:0000313" key="2">
    <source>
        <dbReference type="EMBL" id="TWT79674.1"/>
    </source>
</evidence>
<proteinExistence type="predicted"/>
<dbReference type="EMBL" id="SJPJ01000001">
    <property type="protein sequence ID" value="TWT79674.1"/>
    <property type="molecule type" value="Genomic_DNA"/>
</dbReference>
<organism evidence="2 3">
    <name type="scientific">Novipirellula herctigrandis</name>
    <dbReference type="NCBI Taxonomy" id="2527986"/>
    <lineage>
        <taxon>Bacteria</taxon>
        <taxon>Pseudomonadati</taxon>
        <taxon>Planctomycetota</taxon>
        <taxon>Planctomycetia</taxon>
        <taxon>Pirellulales</taxon>
        <taxon>Pirellulaceae</taxon>
        <taxon>Novipirellula</taxon>
    </lineage>
</organism>
<feature type="transmembrane region" description="Helical" evidence="1">
    <location>
        <begin position="112"/>
        <end position="132"/>
    </location>
</feature>
<dbReference type="RefSeq" id="WP_146394837.1">
    <property type="nucleotide sequence ID" value="NZ_SJPJ01000001.1"/>
</dbReference>
<evidence type="ECO:0000256" key="1">
    <source>
        <dbReference type="SAM" id="Phobius"/>
    </source>
</evidence>
<accession>A0A5C5YXB7</accession>